<keyword evidence="7" id="KW-1185">Reference proteome</keyword>
<dbReference type="InterPro" id="IPR058515">
    <property type="entry name" value="DUF8202"/>
</dbReference>
<evidence type="ECO:0000256" key="2">
    <source>
        <dbReference type="ARBA" id="ARBA00023157"/>
    </source>
</evidence>
<dbReference type="Proteomes" id="UP001596978">
    <property type="component" value="Unassembled WGS sequence"/>
</dbReference>
<evidence type="ECO:0000313" key="6">
    <source>
        <dbReference type="EMBL" id="MFD0863447.1"/>
    </source>
</evidence>
<dbReference type="SUPFAM" id="SSF49899">
    <property type="entry name" value="Concanavalin A-like lectins/glucanases"/>
    <property type="match status" value="2"/>
</dbReference>
<keyword evidence="2" id="KW-1015">Disulfide bond</keyword>
<feature type="chain" id="PRO_5045693466" evidence="4">
    <location>
        <begin position="20"/>
        <end position="2019"/>
    </location>
</feature>
<protein>
    <submittedName>
        <fullName evidence="6">LamG-like jellyroll fold domain-containing protein</fullName>
    </submittedName>
</protein>
<name>A0ABW3D2X6_9FLAO</name>
<dbReference type="PANTHER" id="PTHR42535:SF2">
    <property type="entry name" value="CHROMOSOME UNDETERMINED SCAFFOLD_146, WHOLE GENOME SHOTGUN SEQUENCE"/>
    <property type="match status" value="1"/>
</dbReference>
<gene>
    <name evidence="6" type="ORF">ACFQ1M_14625</name>
</gene>
<dbReference type="NCBIfam" id="NF041940">
    <property type="entry name" value="choice_anch_X"/>
    <property type="match status" value="1"/>
</dbReference>
<feature type="domain" description="LamG-like jellyroll fold" evidence="5">
    <location>
        <begin position="1215"/>
        <end position="1346"/>
    </location>
</feature>
<dbReference type="InterPro" id="IPR013320">
    <property type="entry name" value="ConA-like_dom_sf"/>
</dbReference>
<evidence type="ECO:0000256" key="3">
    <source>
        <dbReference type="SAM" id="MobiDB-lite"/>
    </source>
</evidence>
<organism evidence="6 7">
    <name type="scientific">Sungkyunkwania multivorans</name>
    <dbReference type="NCBI Taxonomy" id="1173618"/>
    <lineage>
        <taxon>Bacteria</taxon>
        <taxon>Pseudomonadati</taxon>
        <taxon>Bacteroidota</taxon>
        <taxon>Flavobacteriia</taxon>
        <taxon>Flavobacteriales</taxon>
        <taxon>Flavobacteriaceae</taxon>
        <taxon>Sungkyunkwania</taxon>
    </lineage>
</organism>
<sequence length="2019" mass="218228">MKKLSLVFLTFWFSGITINANIDSDLSIINESTKDSLSQQKKPTNALRPPACTSANLELWLRADIGGLSWTDQSGNGVGVAGGSGATLSYINYNEAITFNDNITSVYNLSGANFASGNNDRTIIVVTRPNTLDDAFVFGYGASTSTNNRYFALGTNSNNPGRGLLFENDDETYSNDGFWDNDVANINSIVVDGGNAEFYRDGNGISLFADTSPFNTGNVSTGVIGGSFSTSDDFWDGEIAEVLVYNRVLTSTEQQEVDTYLAIKYGVTLTKDYVANSASITAPLWDYGNTGGFDNNIAGIGRENCQGLQQYQSSSTNPTSIVSIGLTSLLATNAANISFNEFGAGNPMNNEAFMLWGHNNGSASFSSADGHPTQFILDKKWKVYETGFVDVVEIAIDVNNTFFDVPFSPSYYFIYDSDNDGDLSDETATLMYDDGTNGDNTANDGVYTAVGINFTNDTLFSISIPNLDTDSDNIPDSVDIDDDNDGIIDIREQGNFFALPGSGVSFDPLSDFDGDTVPLYLDDNDTPVVGVGIGDDNNSIEPGWDTDGDGIPNFRDQDSDGDGVPDNVEGQATGSFVIWVNTDSDNDGLVDSYDTNAATAANEGIFPLIDTLNDGTLDFLNSDADGDGFNDGAETGIPLSGFDYDGDGMDNFVDDVPGFNSPEGTIDDPTILPDDDGDLGVGGGDVNYRDALPDFPDTDGDTFTNDVDLDDDNDGIPDFQDVIQIDVSGTCSFPSGEFKLSRNSPPESGTFGQVGAVWRFPDVVNYQGVILDALVELTAKTSGATLVSIDDDTNNFNDWRPRVRGDGSGIESCTFTVDLVITGTSIPFTVPRFGGIALDIDGGSFNEVVSIFSPDYWALNAVTDILHTSVSGGEEQFASTGPEYSSINRDPEALFFFGYVNTQTFTVKVGTTNNRTRLFNLSFSECLVQDLDDPVVVINNGNDNDNDGVPNHLDLDSDGDGMPDSYEVGHGLDADYDGRVDYTNVSEFGTNGILDALETTPDSGTLNYIFNNQNEGDTKADYVDIDSDGDGIPDNIEAQPTTGYLAPSVVRITHPTLGAPFELAINISNPSNGYNTSYIDGLGNNSFNLPVDTDGDGTPDYLDTDSDDDGLADILENGMSNGASGVDTDTDGLDYVFEAGANVPSAFYDVDSYDPNDEINDPSASVLPDSDADLALGGDLDYRDPNFVNPPSDAAIDFDGIDDHVITPAFLGGRSEVTVMGWLKMDSGFNSTGVVAGEEMFYIYIRNNGTPRLHVETTGGTNADIQASSGAANKNEWVHVTATFDASANEARLYVNGELEATLATSGVLSSGTDDFTIGRRSDGSGSYYEGAIDEVRVFSSALNDKQIQRLVYQEIEQNGTEVAGKIIPKLVSEDGGTSILWNDVEAYYPMTNIVTGRTTDISGKGRNAFLKNITTFQTQTAPMPYQTSADGAWTSQSTWLHGDVWDIDYINDNKDWAIVQINNDVTTVNDHRLLGLSISGSASLSVNNDNSIINDWYLEIDGKIDLQGESQLIQTEESTLEVTSAGTIEKDQQGTTDQYTYNYFSSPVGVSNVVQNNADFITAMMRDQNGNLQFTNSIDVPNPQTTPITLSSAWIYTFNDSPAEDYNSWSYTGNTNAIPAGMGFTLKGSQYNPVTSEQTYIFEGKPNNGVISHSISGTNQSLLGNPYPSALDCDEFIDDNINAITGTLYFWEHYGGNSHVLEEYQGGYAVYTKAGGVMAVAHPDVSQTGAGTRQPTRYMPVGQGFFVEADADGGTIEFNNSQRTYRTEGPGNSIFIRGSSDEGNTEESEDQMQRIRFGIENSEGFHRQLLLAFAEDATDGIDKGYDGKLNEEQLSDAFWMIQGQPHIIQAVKDLKETYELALGLKVHQKHANENITFMIDALENIEADNNIYIKDKLTGDIHDLRDDSFSIALEAGAYLDRFVITFERDVALSNDDFIETDDFNISYANNVNAVIIENSKGIFLKKLVLYGIQGQRIMSQIVNSNDSRVMIPVQGGHGTFIMEITTEKGNVTKKLITN</sequence>
<dbReference type="RefSeq" id="WP_386409497.1">
    <property type="nucleotide sequence ID" value="NZ_JBHTJH010000017.1"/>
</dbReference>
<dbReference type="Pfam" id="PF13385">
    <property type="entry name" value="Laminin_G_3"/>
    <property type="match status" value="1"/>
</dbReference>
<dbReference type="SUPFAM" id="SSF103647">
    <property type="entry name" value="TSP type-3 repeat"/>
    <property type="match status" value="1"/>
</dbReference>
<dbReference type="EMBL" id="JBHTJH010000017">
    <property type="protein sequence ID" value="MFD0863447.1"/>
    <property type="molecule type" value="Genomic_DNA"/>
</dbReference>
<dbReference type="Gene3D" id="2.60.120.200">
    <property type="match status" value="2"/>
</dbReference>
<evidence type="ECO:0000313" key="7">
    <source>
        <dbReference type="Proteomes" id="UP001596978"/>
    </source>
</evidence>
<dbReference type="InterPro" id="IPR028974">
    <property type="entry name" value="TSP_type-3_rpt"/>
</dbReference>
<evidence type="ECO:0000259" key="5">
    <source>
        <dbReference type="SMART" id="SM00560"/>
    </source>
</evidence>
<feature type="region of interest" description="Disordered" evidence="3">
    <location>
        <begin position="1763"/>
        <end position="1790"/>
    </location>
</feature>
<evidence type="ECO:0000256" key="1">
    <source>
        <dbReference type="ARBA" id="ARBA00022729"/>
    </source>
</evidence>
<feature type="signal peptide" evidence="4">
    <location>
        <begin position="1"/>
        <end position="19"/>
    </location>
</feature>
<dbReference type="Pfam" id="PF26628">
    <property type="entry name" value="DUF8202"/>
    <property type="match status" value="1"/>
</dbReference>
<comment type="caution">
    <text evidence="6">The sequence shown here is derived from an EMBL/GenBank/DDBJ whole genome shotgun (WGS) entry which is preliminary data.</text>
</comment>
<dbReference type="SMART" id="SM00560">
    <property type="entry name" value="LamGL"/>
    <property type="match status" value="1"/>
</dbReference>
<accession>A0ABW3D2X6</accession>
<proteinExistence type="predicted"/>
<dbReference type="PANTHER" id="PTHR42535">
    <property type="entry name" value="OOKINETE PROTEIN, PUTATIVE-RELATED"/>
    <property type="match status" value="1"/>
</dbReference>
<evidence type="ECO:0000256" key="4">
    <source>
        <dbReference type="SAM" id="SignalP"/>
    </source>
</evidence>
<keyword evidence="1 4" id="KW-0732">Signal</keyword>
<dbReference type="InterPro" id="IPR006558">
    <property type="entry name" value="LamG-like"/>
</dbReference>
<reference evidence="7" key="1">
    <citation type="journal article" date="2019" name="Int. J. Syst. Evol. Microbiol.">
        <title>The Global Catalogue of Microorganisms (GCM) 10K type strain sequencing project: providing services to taxonomists for standard genome sequencing and annotation.</title>
        <authorList>
            <consortium name="The Broad Institute Genomics Platform"/>
            <consortium name="The Broad Institute Genome Sequencing Center for Infectious Disease"/>
            <person name="Wu L."/>
            <person name="Ma J."/>
        </authorList>
    </citation>
    <scope>NUCLEOTIDE SEQUENCE [LARGE SCALE GENOMIC DNA]</scope>
    <source>
        <strain evidence="7">CCUG 62952</strain>
    </source>
</reference>